<dbReference type="AlphaFoldDB" id="A0A9D4CZN6"/>
<comment type="caution">
    <text evidence="1">The sequence shown here is derived from an EMBL/GenBank/DDBJ whole genome shotgun (WGS) entry which is preliminary data.</text>
</comment>
<reference evidence="1" key="1">
    <citation type="journal article" date="2019" name="bioRxiv">
        <title>The Genome of the Zebra Mussel, Dreissena polymorpha: A Resource for Invasive Species Research.</title>
        <authorList>
            <person name="McCartney M.A."/>
            <person name="Auch B."/>
            <person name="Kono T."/>
            <person name="Mallez S."/>
            <person name="Zhang Y."/>
            <person name="Obille A."/>
            <person name="Becker A."/>
            <person name="Abrahante J.E."/>
            <person name="Garbe J."/>
            <person name="Badalamenti J.P."/>
            <person name="Herman A."/>
            <person name="Mangelson H."/>
            <person name="Liachko I."/>
            <person name="Sullivan S."/>
            <person name="Sone E.D."/>
            <person name="Koren S."/>
            <person name="Silverstein K.A.T."/>
            <person name="Beckman K.B."/>
            <person name="Gohl D.M."/>
        </authorList>
    </citation>
    <scope>NUCLEOTIDE SEQUENCE</scope>
    <source>
        <strain evidence="1">Duluth1</strain>
        <tissue evidence="1">Whole animal</tissue>
    </source>
</reference>
<dbReference type="Proteomes" id="UP000828390">
    <property type="component" value="Unassembled WGS sequence"/>
</dbReference>
<name>A0A9D4CZN6_DREPO</name>
<accession>A0A9D4CZN6</accession>
<keyword evidence="2" id="KW-1185">Reference proteome</keyword>
<proteinExistence type="predicted"/>
<sequence>MKSREESNSSKSGKDATCKVDRFVCHSHVSKPPLPKQDPCFKRTAVVHGDVFTAVYTYCGSISTSIIITGRLVVNDDPLMSLKSLGGFTKKDDILMGNTTLKERIRNAIAERKFRTMCLFDSILLLWLSKLKLLWRDSDVLHRPCFVYLLLVRACIERNPGPETIRDRVFEIKLDDPTMLEQLRTIKTKKTLDGIFSFMEGYIRNKNMESTTLFLYVRSDNRNELHCYMILTLSSWPEMNSIGSDHCTQQSQFLAYRNQNDFIVVCPKFGNTNGFDCLNGCIEKVKDIVPIPFTQSINEHLYQQFCNSVRVQTSYSYYKNLFDTGNPIAPEEILHEDCDVLLVKHFLCHHECTYTTQFGFIRCLDASLKLIVTNTEVTPAMVQKLAQSNRMVKDVVEGNSGIINGDMGFEMEQFHVAVLSLANIGCHKPEIDDIVSELQSIDERGGIDACRSNLIFIGGQ</sequence>
<evidence type="ECO:0000313" key="2">
    <source>
        <dbReference type="Proteomes" id="UP000828390"/>
    </source>
</evidence>
<dbReference type="EMBL" id="JAIWYP010000011">
    <property type="protein sequence ID" value="KAH3735945.1"/>
    <property type="molecule type" value="Genomic_DNA"/>
</dbReference>
<protein>
    <submittedName>
        <fullName evidence="1">Uncharacterized protein</fullName>
    </submittedName>
</protein>
<reference evidence="1" key="2">
    <citation type="submission" date="2020-11" db="EMBL/GenBank/DDBJ databases">
        <authorList>
            <person name="McCartney M.A."/>
            <person name="Auch B."/>
            <person name="Kono T."/>
            <person name="Mallez S."/>
            <person name="Becker A."/>
            <person name="Gohl D.M."/>
            <person name="Silverstein K.A.T."/>
            <person name="Koren S."/>
            <person name="Bechman K.B."/>
            <person name="Herman A."/>
            <person name="Abrahante J.E."/>
            <person name="Garbe J."/>
        </authorList>
    </citation>
    <scope>NUCLEOTIDE SEQUENCE</scope>
    <source>
        <strain evidence="1">Duluth1</strain>
        <tissue evidence="1">Whole animal</tissue>
    </source>
</reference>
<gene>
    <name evidence="1" type="ORF">DPMN_042506</name>
</gene>
<organism evidence="1 2">
    <name type="scientific">Dreissena polymorpha</name>
    <name type="common">Zebra mussel</name>
    <name type="synonym">Mytilus polymorpha</name>
    <dbReference type="NCBI Taxonomy" id="45954"/>
    <lineage>
        <taxon>Eukaryota</taxon>
        <taxon>Metazoa</taxon>
        <taxon>Spiralia</taxon>
        <taxon>Lophotrochozoa</taxon>
        <taxon>Mollusca</taxon>
        <taxon>Bivalvia</taxon>
        <taxon>Autobranchia</taxon>
        <taxon>Heteroconchia</taxon>
        <taxon>Euheterodonta</taxon>
        <taxon>Imparidentia</taxon>
        <taxon>Neoheterodontei</taxon>
        <taxon>Myida</taxon>
        <taxon>Dreissenoidea</taxon>
        <taxon>Dreissenidae</taxon>
        <taxon>Dreissena</taxon>
    </lineage>
</organism>
<evidence type="ECO:0000313" key="1">
    <source>
        <dbReference type="EMBL" id="KAH3735945.1"/>
    </source>
</evidence>